<proteinExistence type="predicted"/>
<dbReference type="PROSITE" id="PS50043">
    <property type="entry name" value="HTH_LUXR_2"/>
    <property type="match status" value="1"/>
</dbReference>
<dbReference type="GO" id="GO:0005524">
    <property type="term" value="F:ATP binding"/>
    <property type="evidence" value="ECO:0007669"/>
    <property type="project" value="UniProtKB-KW"/>
</dbReference>
<dbReference type="InterPro" id="IPR011990">
    <property type="entry name" value="TPR-like_helical_dom_sf"/>
</dbReference>
<dbReference type="PANTHER" id="PTHR16305:SF35">
    <property type="entry name" value="TRANSCRIPTIONAL ACTIVATOR DOMAIN"/>
    <property type="match status" value="1"/>
</dbReference>
<evidence type="ECO:0000256" key="1">
    <source>
        <dbReference type="ARBA" id="ARBA00022741"/>
    </source>
</evidence>
<dbReference type="GO" id="GO:0004016">
    <property type="term" value="F:adenylate cyclase activity"/>
    <property type="evidence" value="ECO:0007669"/>
    <property type="project" value="TreeGrafter"/>
</dbReference>
<accession>A0A5J6HMR9</accession>
<evidence type="ECO:0000256" key="2">
    <source>
        <dbReference type="ARBA" id="ARBA00022840"/>
    </source>
</evidence>
<dbReference type="PROSITE" id="PS00622">
    <property type="entry name" value="HTH_LUXR_1"/>
    <property type="match status" value="1"/>
</dbReference>
<gene>
    <name evidence="4" type="ORF">CP975_27300</name>
</gene>
<dbReference type="AlphaFoldDB" id="A0A5J6HMR9"/>
<dbReference type="CDD" id="cd06170">
    <property type="entry name" value="LuxR_C_like"/>
    <property type="match status" value="1"/>
</dbReference>
<dbReference type="InterPro" id="IPR036388">
    <property type="entry name" value="WH-like_DNA-bd_sf"/>
</dbReference>
<dbReference type="InterPro" id="IPR041664">
    <property type="entry name" value="AAA_16"/>
</dbReference>
<dbReference type="EMBL" id="CP023695">
    <property type="protein sequence ID" value="QEV20758.1"/>
    <property type="molecule type" value="Genomic_DNA"/>
</dbReference>
<dbReference type="Gene3D" id="1.10.10.10">
    <property type="entry name" value="Winged helix-like DNA-binding domain superfamily/Winged helix DNA-binding domain"/>
    <property type="match status" value="1"/>
</dbReference>
<dbReference type="PANTHER" id="PTHR16305">
    <property type="entry name" value="TESTICULAR SOLUBLE ADENYLYL CYCLASE"/>
    <property type="match status" value="1"/>
</dbReference>
<dbReference type="Pfam" id="PF00196">
    <property type="entry name" value="GerE"/>
    <property type="match status" value="1"/>
</dbReference>
<reference evidence="4 5" key="1">
    <citation type="submission" date="2017-09" db="EMBL/GenBank/DDBJ databases">
        <authorList>
            <person name="Lee N."/>
            <person name="Cho B.-K."/>
        </authorList>
    </citation>
    <scope>NUCLEOTIDE SEQUENCE [LARGE SCALE GENOMIC DNA]</scope>
    <source>
        <strain evidence="4 5">ATCC 12461</strain>
    </source>
</reference>
<protein>
    <submittedName>
        <fullName evidence="4">Helix-turn-helix transcriptional regulator</fullName>
    </submittedName>
</protein>
<dbReference type="GO" id="GO:0003677">
    <property type="term" value="F:DNA binding"/>
    <property type="evidence" value="ECO:0007669"/>
    <property type="project" value="InterPro"/>
</dbReference>
<evidence type="ECO:0000313" key="4">
    <source>
        <dbReference type="EMBL" id="QEV20758.1"/>
    </source>
</evidence>
<feature type="domain" description="HTH luxR-type" evidence="3">
    <location>
        <begin position="858"/>
        <end position="923"/>
    </location>
</feature>
<organism evidence="4 5">
    <name type="scientific">Streptomyces alboniger</name>
    <dbReference type="NCBI Taxonomy" id="132473"/>
    <lineage>
        <taxon>Bacteria</taxon>
        <taxon>Bacillati</taxon>
        <taxon>Actinomycetota</taxon>
        <taxon>Actinomycetes</taxon>
        <taxon>Kitasatosporales</taxon>
        <taxon>Streptomycetaceae</taxon>
        <taxon>Streptomyces</taxon>
        <taxon>Streptomyces aurantiacus group</taxon>
    </lineage>
</organism>
<dbReference type="OrthoDB" id="3178131at2"/>
<dbReference type="SMART" id="SM00421">
    <property type="entry name" value="HTH_LUXR"/>
    <property type="match status" value="1"/>
</dbReference>
<dbReference type="KEGG" id="salw:CP975_27300"/>
<dbReference type="SUPFAM" id="SSF48452">
    <property type="entry name" value="TPR-like"/>
    <property type="match status" value="2"/>
</dbReference>
<dbReference type="SUPFAM" id="SSF46894">
    <property type="entry name" value="C-terminal effector domain of the bipartite response regulators"/>
    <property type="match status" value="1"/>
</dbReference>
<dbReference type="Proteomes" id="UP000326553">
    <property type="component" value="Chromosome"/>
</dbReference>
<dbReference type="InterPro" id="IPR000792">
    <property type="entry name" value="Tscrpt_reg_LuxR_C"/>
</dbReference>
<dbReference type="GO" id="GO:0005737">
    <property type="term" value="C:cytoplasm"/>
    <property type="evidence" value="ECO:0007669"/>
    <property type="project" value="TreeGrafter"/>
</dbReference>
<evidence type="ECO:0000259" key="3">
    <source>
        <dbReference type="PROSITE" id="PS50043"/>
    </source>
</evidence>
<dbReference type="Pfam" id="PF13191">
    <property type="entry name" value="AAA_16"/>
    <property type="match status" value="1"/>
</dbReference>
<dbReference type="PRINTS" id="PR00038">
    <property type="entry name" value="HTHLUXR"/>
</dbReference>
<keyword evidence="2" id="KW-0067">ATP-binding</keyword>
<name>A0A5J6HMR9_STRAD</name>
<dbReference type="RefSeq" id="WP_150477443.1">
    <property type="nucleotide sequence ID" value="NZ_CP023695.1"/>
</dbReference>
<dbReference type="GO" id="GO:0006355">
    <property type="term" value="P:regulation of DNA-templated transcription"/>
    <property type="evidence" value="ECO:0007669"/>
    <property type="project" value="InterPro"/>
</dbReference>
<keyword evidence="1" id="KW-0547">Nucleotide-binding</keyword>
<dbReference type="InterPro" id="IPR016032">
    <property type="entry name" value="Sig_transdc_resp-reg_C-effctor"/>
</dbReference>
<dbReference type="Gene3D" id="1.25.40.10">
    <property type="entry name" value="Tetratricopeptide repeat domain"/>
    <property type="match status" value="1"/>
</dbReference>
<keyword evidence="5" id="KW-1185">Reference proteome</keyword>
<sequence length="952" mass="102841">MFLDAHYVEREKQRNLLRELLGKAGEGQGQVALLSGAVASGKSALLMNCADQALAEGALLLDTAGVPAERDRPFGLLGRIFASAPLTSAAHAEVARLIDGVAGGESSVHDQMLAMPQLSAVLLDLAKDHLVVIAVDDVHDSDQASLRFLLYLTRRIRHCRMLVVLTEPARLESGKRGFHTELAHLPHCTLLRLKLLSPMGTVGLLSEHFTPSTAARLAPELHDITGGSPLLLRALVEDRLTATEAGDPYQPLVRGDNYAQAVLDCLHRCGPEPLEIARGIAVLGAHTGPGLLSRLLGLHLRDVEQAVADLGQCGLLSEGRFRDEQAAAVVRDAVPADRLSGLHTRAAELLHQDGSAAYDIARHLVVAGDTADLWAVPVLQEAAEYALADGDMDFAHRCLALARNSCRDDRVRASLTVKLAGVVWRTDPAAVDIDAPALLLDAKAGRLSPGDLVVSLSYLAWSGRLHEAREVLEALEGTDGWSGREERTALAAARRWLTVLSPSLGMEPGDEEPMRPGPADTLAGDAEIAHLHASSAVAAALSESRREDAVAEATRVLQRYRLDDGYVQPLALALWALVYAGRLDLAAPWCERLLNESADHHARPWQAVFTSVRAETALRQGDLPSAKVHAEAALRHLGPRGWSLARTFPLATLIQAHTGMGQFDEAESLLGQTVPEAFLHTLPGLHYARARGRWNLATGRYHAALGDFLACGEALEEWGIDAPELVPWRLDAAETWLALGHPDKARSLAEQQLLRSPDRARGTALRLVGATGEGRRGLQQLQEAVEILENGGDRLQLALCLGELGRLYRVMDDVNRARMLVRKAWHVAKSCGAEPLCRQLIPGGADPDLETPRHEPVLPQDTAALTEAESRVAVLAAHGNTNREIAARLYVTVSTVEQHLTRIYRKLKVNRRRDLSTRLAGGGDAQFALNGRQTVADLVAMEVTSCGTGRRD</sequence>
<evidence type="ECO:0000313" key="5">
    <source>
        <dbReference type="Proteomes" id="UP000326553"/>
    </source>
</evidence>